<keyword evidence="3" id="KW-0964">Secreted</keyword>
<evidence type="ECO:0000256" key="4">
    <source>
        <dbReference type="ARBA" id="ARBA00022729"/>
    </source>
</evidence>
<dbReference type="Pfam" id="PF17961">
    <property type="entry name" value="Big_8"/>
    <property type="match status" value="1"/>
</dbReference>
<dbReference type="RefSeq" id="WP_010765276.1">
    <property type="nucleotide sequence ID" value="NZ_ASWB01000002.1"/>
</dbReference>
<feature type="region of interest" description="Disordered" evidence="6">
    <location>
        <begin position="140"/>
        <end position="190"/>
    </location>
</feature>
<dbReference type="EMBL" id="ASWB01000002">
    <property type="protein sequence ID" value="EOT72188.1"/>
    <property type="molecule type" value="Genomic_DNA"/>
</dbReference>
<keyword evidence="4" id="KW-0732">Signal</keyword>
<feature type="transmembrane region" description="Helical" evidence="7">
    <location>
        <begin position="9"/>
        <end position="30"/>
    </location>
</feature>
<dbReference type="InterPro" id="IPR008456">
    <property type="entry name" value="Collagen-bd_dom"/>
</dbReference>
<feature type="compositionally biased region" description="Basic and acidic residues" evidence="6">
    <location>
        <begin position="169"/>
        <end position="190"/>
    </location>
</feature>
<keyword evidence="13" id="KW-1185">Reference proteome</keyword>
<evidence type="ECO:0000259" key="9">
    <source>
        <dbReference type="Pfam" id="PF17961"/>
    </source>
</evidence>
<feature type="compositionally biased region" description="Polar residues" evidence="6">
    <location>
        <begin position="140"/>
        <end position="151"/>
    </location>
</feature>
<evidence type="ECO:0000256" key="5">
    <source>
        <dbReference type="ARBA" id="ARBA00023088"/>
    </source>
</evidence>
<evidence type="ECO:0000313" key="13">
    <source>
        <dbReference type="Proteomes" id="UP000014157"/>
    </source>
</evidence>
<sequence>MIGKHGKKIIYGIMTVLIFIQYFIPIISVAETLTDVKEIIQLNSVEVKKEGSDKFTLEIKGTATNEQAQELKKELTISDGISLVEQGEVVAQGNTELRYTTGKNKIELTVPSGSDGAFTIIEPIDQQQVTNGQQVLTTKIASTETSSTQPVKETDKTTETQETKTTTSVKEEAKKEDVSPKADTPTDIRDYFPGGDGTIITGADVVYTDKDGNVLTSPIPADANVNIHYDWAIPEEIREQIKAGDYFTFQLPPEVKINGPQSGSLKGPDGVEYATYTIDENGKVTITFTENVTKEIDINGDFNFETKFDTQHIDGPGDHQITFPTEDNIPPVDVTVKPATETSISKDGQFDRTPNPTSVEWTVDINQGMNELSNPEVTEHWPNGIKYKSVKVYKLVMNLDGTVKEVAEELDPSQYTVDANGNVKILGDTSDAYRIVY</sequence>
<organism evidence="10 12">
    <name type="scientific">Enterococcus moraviensis ATCC BAA-383</name>
    <dbReference type="NCBI Taxonomy" id="1158609"/>
    <lineage>
        <taxon>Bacteria</taxon>
        <taxon>Bacillati</taxon>
        <taxon>Bacillota</taxon>
        <taxon>Bacilli</taxon>
        <taxon>Lactobacillales</taxon>
        <taxon>Enterococcaceae</taxon>
        <taxon>Enterococcus</taxon>
    </lineage>
</organism>
<dbReference type="GO" id="GO:0005518">
    <property type="term" value="F:collagen binding"/>
    <property type="evidence" value="ECO:0007669"/>
    <property type="project" value="InterPro"/>
</dbReference>
<evidence type="ECO:0000256" key="1">
    <source>
        <dbReference type="ARBA" id="ARBA00004168"/>
    </source>
</evidence>
<dbReference type="eggNOG" id="COG4932">
    <property type="taxonomic scope" value="Bacteria"/>
</dbReference>
<dbReference type="InterPro" id="IPR041171">
    <property type="entry name" value="SDR_Ig"/>
</dbReference>
<evidence type="ECO:0000259" key="8">
    <source>
        <dbReference type="Pfam" id="PF05737"/>
    </source>
</evidence>
<dbReference type="Pfam" id="PF05737">
    <property type="entry name" value="Collagen_bind"/>
    <property type="match status" value="1"/>
</dbReference>
<dbReference type="HOGENOM" id="CLU_626626_0_0_9"/>
<dbReference type="OrthoDB" id="1744455at2"/>
<dbReference type="EMBL" id="AJAS01000015">
    <property type="protein sequence ID" value="EOH99129.1"/>
    <property type="molecule type" value="Genomic_DNA"/>
</dbReference>
<dbReference type="InterPro" id="IPR011252">
    <property type="entry name" value="Fibrogen-bd_dom1"/>
</dbReference>
<reference evidence="10 12" key="1">
    <citation type="submission" date="2013-02" db="EMBL/GenBank/DDBJ databases">
        <title>The Genome Sequence of Enterococcus moraviensis BAA-383.</title>
        <authorList>
            <consortium name="The Broad Institute Genome Sequencing Platform"/>
            <consortium name="The Broad Institute Genome Sequencing Center for Infectious Disease"/>
            <person name="Earl A.M."/>
            <person name="Gilmore M.S."/>
            <person name="Lebreton F."/>
            <person name="Walker B."/>
            <person name="Young S.K."/>
            <person name="Zeng Q."/>
            <person name="Gargeya S."/>
            <person name="Fitzgerald M."/>
            <person name="Haas B."/>
            <person name="Abouelleil A."/>
            <person name="Alvarado L."/>
            <person name="Arachchi H.M."/>
            <person name="Berlin A.M."/>
            <person name="Chapman S.B."/>
            <person name="Dewar J."/>
            <person name="Goldberg J."/>
            <person name="Griggs A."/>
            <person name="Gujja S."/>
            <person name="Hansen M."/>
            <person name="Howarth C."/>
            <person name="Imamovic A."/>
            <person name="Larimer J."/>
            <person name="McCowan C."/>
            <person name="Murphy C."/>
            <person name="Neiman D."/>
            <person name="Pearson M."/>
            <person name="Priest M."/>
            <person name="Roberts A."/>
            <person name="Saif S."/>
            <person name="Shea T."/>
            <person name="Sisk P."/>
            <person name="Sykes S."/>
            <person name="Wortman J."/>
            <person name="Nusbaum C."/>
            <person name="Birren B."/>
        </authorList>
    </citation>
    <scope>NUCLEOTIDE SEQUENCE [LARGE SCALE GENOMIC DNA]</scope>
    <source>
        <strain evidence="10 12">ATCC BAA-383</strain>
    </source>
</reference>
<keyword evidence="5" id="KW-0572">Peptidoglycan-anchor</keyword>
<dbReference type="PATRIC" id="fig|1158609.3.peg.1855"/>
<dbReference type="GO" id="GO:0007155">
    <property type="term" value="P:cell adhesion"/>
    <property type="evidence" value="ECO:0007669"/>
    <property type="project" value="InterPro"/>
</dbReference>
<evidence type="ECO:0000313" key="11">
    <source>
        <dbReference type="EMBL" id="EOT72188.1"/>
    </source>
</evidence>
<dbReference type="AlphaFoldDB" id="R2TG39"/>
<feature type="domain" description="Collagen binding" evidence="8">
    <location>
        <begin position="342"/>
        <end position="437"/>
    </location>
</feature>
<evidence type="ECO:0000256" key="6">
    <source>
        <dbReference type="SAM" id="MobiDB-lite"/>
    </source>
</evidence>
<keyword evidence="7" id="KW-1133">Transmembrane helix</keyword>
<proteinExistence type="predicted"/>
<comment type="subcellular location">
    <subcellularLocation>
        <location evidence="1">Secreted</location>
        <location evidence="1">Cell wall</location>
        <topology evidence="1">Peptidoglycan-anchor</topology>
    </subcellularLocation>
</comment>
<comment type="caution">
    <text evidence="10">The sequence shown here is derived from an EMBL/GenBank/DDBJ whole genome shotgun (WGS) entry which is preliminary data.</text>
</comment>
<dbReference type="Proteomes" id="UP000014157">
    <property type="component" value="Unassembled WGS sequence"/>
</dbReference>
<feature type="domain" description="SDR-like Ig" evidence="9">
    <location>
        <begin position="224"/>
        <end position="314"/>
    </location>
</feature>
<dbReference type="STRING" id="155617.RV09_GL002596"/>
<evidence type="ECO:0000256" key="3">
    <source>
        <dbReference type="ARBA" id="ARBA00022525"/>
    </source>
</evidence>
<reference evidence="11 13" key="2">
    <citation type="submission" date="2013-03" db="EMBL/GenBank/DDBJ databases">
        <title>The Genome Sequence of Enterococcus moraviensis BAA-383 (PacBio/Illumina hybrid assembly).</title>
        <authorList>
            <consortium name="The Broad Institute Genomics Platform"/>
            <consortium name="The Broad Institute Genome Sequencing Center for Infectious Disease"/>
            <person name="Earl A."/>
            <person name="Russ C."/>
            <person name="Gilmore M."/>
            <person name="Surin D."/>
            <person name="Walker B."/>
            <person name="Young S."/>
            <person name="Zeng Q."/>
            <person name="Gargeya S."/>
            <person name="Fitzgerald M."/>
            <person name="Haas B."/>
            <person name="Abouelleil A."/>
            <person name="Allen A.W."/>
            <person name="Alvarado L."/>
            <person name="Arachchi H.M."/>
            <person name="Berlin A.M."/>
            <person name="Chapman S.B."/>
            <person name="Gainer-Dewar J."/>
            <person name="Goldberg J."/>
            <person name="Griggs A."/>
            <person name="Gujja S."/>
            <person name="Hansen M."/>
            <person name="Howarth C."/>
            <person name="Imamovic A."/>
            <person name="Ireland A."/>
            <person name="Larimer J."/>
            <person name="McCowan C."/>
            <person name="Murphy C."/>
            <person name="Pearson M."/>
            <person name="Poon T.W."/>
            <person name="Priest M."/>
            <person name="Roberts A."/>
            <person name="Saif S."/>
            <person name="Shea T."/>
            <person name="Sisk P."/>
            <person name="Sykes S."/>
            <person name="Wortman J."/>
            <person name="Nusbaum C."/>
            <person name="Birren B."/>
        </authorList>
    </citation>
    <scope>NUCLEOTIDE SEQUENCE [LARGE SCALE GENOMIC DNA]</scope>
    <source>
        <strain evidence="11 13">ATCC BAA-383</strain>
    </source>
</reference>
<dbReference type="SUPFAM" id="SSF49401">
    <property type="entry name" value="Bacterial adhesins"/>
    <property type="match status" value="2"/>
</dbReference>
<keyword evidence="2" id="KW-0134">Cell wall</keyword>
<gene>
    <name evidence="11" type="ORF">I586_01996</name>
    <name evidence="10" type="ORF">UAY_01906</name>
</gene>
<feature type="compositionally biased region" description="Basic and acidic residues" evidence="6">
    <location>
        <begin position="152"/>
        <end position="162"/>
    </location>
</feature>
<keyword evidence="7" id="KW-0812">Transmembrane</keyword>
<dbReference type="Proteomes" id="UP000013781">
    <property type="component" value="Unassembled WGS sequence"/>
</dbReference>
<evidence type="ECO:0000256" key="7">
    <source>
        <dbReference type="SAM" id="Phobius"/>
    </source>
</evidence>
<accession>R2TG39</accession>
<dbReference type="Gene3D" id="2.60.40.1280">
    <property type="match status" value="1"/>
</dbReference>
<protein>
    <submittedName>
        <fullName evidence="10">Uncharacterized protein</fullName>
    </submittedName>
</protein>
<name>R2TG39_9ENTE</name>
<evidence type="ECO:0000313" key="10">
    <source>
        <dbReference type="EMBL" id="EOH99129.1"/>
    </source>
</evidence>
<dbReference type="InterPro" id="IPR008966">
    <property type="entry name" value="Adhesion_dom_sf"/>
</dbReference>
<evidence type="ECO:0000313" key="12">
    <source>
        <dbReference type="Proteomes" id="UP000013781"/>
    </source>
</evidence>
<evidence type="ECO:0000256" key="2">
    <source>
        <dbReference type="ARBA" id="ARBA00022512"/>
    </source>
</evidence>
<keyword evidence="7" id="KW-0472">Membrane</keyword>